<evidence type="ECO:0000256" key="1">
    <source>
        <dbReference type="SAM" id="MobiDB-lite"/>
    </source>
</evidence>
<feature type="compositionally biased region" description="Basic and acidic residues" evidence="1">
    <location>
        <begin position="103"/>
        <end position="117"/>
    </location>
</feature>
<dbReference type="Proteomes" id="UP000305674">
    <property type="component" value="Unassembled WGS sequence"/>
</dbReference>
<protein>
    <recommendedName>
        <fullName evidence="5">DUF2946 domain-containing protein</fullName>
    </recommendedName>
</protein>
<sequence>MSRCSVPLLMMLLLTLVCQGAVARIHLMVSPPVLEKHHHDHQLMTMQAEADCHPTPCHGSKHYCEGECGNCQILISPTSLVASQVALAVTRHSPPVAPPLMHVDSRPPERALRPPIG</sequence>
<feature type="region of interest" description="Disordered" evidence="1">
    <location>
        <begin position="96"/>
        <end position="117"/>
    </location>
</feature>
<evidence type="ECO:0000256" key="2">
    <source>
        <dbReference type="SAM" id="SignalP"/>
    </source>
</evidence>
<proteinExistence type="predicted"/>
<keyword evidence="2" id="KW-0732">Signal</keyword>
<name>A0A4U1BA30_9GAMM</name>
<evidence type="ECO:0000313" key="3">
    <source>
        <dbReference type="EMBL" id="TKB47603.1"/>
    </source>
</evidence>
<dbReference type="RefSeq" id="WP_136854194.1">
    <property type="nucleotide sequence ID" value="NZ_SWCI01000013.1"/>
</dbReference>
<reference evidence="3 4" key="1">
    <citation type="submission" date="2019-04" db="EMBL/GenBank/DDBJ databases">
        <authorList>
            <person name="Hwang J.C."/>
        </authorList>
    </citation>
    <scope>NUCLEOTIDE SEQUENCE [LARGE SCALE GENOMIC DNA]</scope>
    <source>
        <strain evidence="3 4">IMCC35001</strain>
    </source>
</reference>
<dbReference type="EMBL" id="SWCI01000013">
    <property type="protein sequence ID" value="TKB47603.1"/>
    <property type="molecule type" value="Genomic_DNA"/>
</dbReference>
<feature type="chain" id="PRO_5020694155" description="DUF2946 domain-containing protein" evidence="2">
    <location>
        <begin position="24"/>
        <end position="117"/>
    </location>
</feature>
<comment type="caution">
    <text evidence="3">The sequence shown here is derived from an EMBL/GenBank/DDBJ whole genome shotgun (WGS) entry which is preliminary data.</text>
</comment>
<organism evidence="3 4">
    <name type="scientific">Ferrimonas sediminicola</name>
    <dbReference type="NCBI Taxonomy" id="2569538"/>
    <lineage>
        <taxon>Bacteria</taxon>
        <taxon>Pseudomonadati</taxon>
        <taxon>Pseudomonadota</taxon>
        <taxon>Gammaproteobacteria</taxon>
        <taxon>Alteromonadales</taxon>
        <taxon>Ferrimonadaceae</taxon>
        <taxon>Ferrimonas</taxon>
    </lineage>
</organism>
<accession>A0A4U1BA30</accession>
<evidence type="ECO:0008006" key="5">
    <source>
        <dbReference type="Google" id="ProtNLM"/>
    </source>
</evidence>
<dbReference type="OrthoDB" id="6400744at2"/>
<feature type="signal peptide" evidence="2">
    <location>
        <begin position="1"/>
        <end position="23"/>
    </location>
</feature>
<dbReference type="AlphaFoldDB" id="A0A4U1BA30"/>
<gene>
    <name evidence="3" type="ORF">FCL40_15425</name>
</gene>
<keyword evidence="4" id="KW-1185">Reference proteome</keyword>
<evidence type="ECO:0000313" key="4">
    <source>
        <dbReference type="Proteomes" id="UP000305674"/>
    </source>
</evidence>